<evidence type="ECO:0000313" key="3">
    <source>
        <dbReference type="Proteomes" id="UP000767334"/>
    </source>
</evidence>
<evidence type="ECO:0000256" key="1">
    <source>
        <dbReference type="SAM" id="MobiDB-lite"/>
    </source>
</evidence>
<proteinExistence type="predicted"/>
<comment type="caution">
    <text evidence="2">The sequence shown here is derived from an EMBL/GenBank/DDBJ whole genome shotgun (WGS) entry which is preliminary data.</text>
</comment>
<dbReference type="EMBL" id="JACJLL010000045">
    <property type="protein sequence ID" value="MBM6819403.1"/>
    <property type="molecule type" value="Genomic_DNA"/>
</dbReference>
<accession>A0ABS2FFS1</accession>
<protein>
    <submittedName>
        <fullName evidence="2">Uncharacterized protein</fullName>
    </submittedName>
</protein>
<feature type="region of interest" description="Disordered" evidence="1">
    <location>
        <begin position="73"/>
        <end position="92"/>
    </location>
</feature>
<sequence>MKKDILDKLELKNYENLSSNRMNDNILGISRDLDHLKINDDFSNDELVEDEFSIIESNSYVDLSDVVEDNKINNNGKVDTSALPLENNSNVE</sequence>
<gene>
    <name evidence="2" type="ORF">H6A19_08640</name>
</gene>
<keyword evidence="3" id="KW-1185">Reference proteome</keyword>
<dbReference type="Proteomes" id="UP000767334">
    <property type="component" value="Unassembled WGS sequence"/>
</dbReference>
<name>A0ABS2FFS1_9CLOT</name>
<organism evidence="2 3">
    <name type="scientific">Clostridium saudiense</name>
    <dbReference type="NCBI Taxonomy" id="1414720"/>
    <lineage>
        <taxon>Bacteria</taxon>
        <taxon>Bacillati</taxon>
        <taxon>Bacillota</taxon>
        <taxon>Clostridia</taxon>
        <taxon>Eubacteriales</taxon>
        <taxon>Clostridiaceae</taxon>
        <taxon>Clostridium</taxon>
    </lineage>
</organism>
<evidence type="ECO:0000313" key="2">
    <source>
        <dbReference type="EMBL" id="MBM6819403.1"/>
    </source>
</evidence>
<dbReference type="RefSeq" id="WP_195515137.1">
    <property type="nucleotide sequence ID" value="NZ_JACJLL010000045.1"/>
</dbReference>
<reference evidence="2 3" key="1">
    <citation type="journal article" date="2021" name="Sci. Rep.">
        <title>The distribution of antibiotic resistance genes in chicken gut microbiota commensals.</title>
        <authorList>
            <person name="Juricova H."/>
            <person name="Matiasovicova J."/>
            <person name="Kubasova T."/>
            <person name="Cejkova D."/>
            <person name="Rychlik I."/>
        </authorList>
    </citation>
    <scope>NUCLEOTIDE SEQUENCE [LARGE SCALE GENOMIC DNA]</scope>
    <source>
        <strain evidence="2 3">An435</strain>
    </source>
</reference>